<dbReference type="Gene3D" id="3.40.50.10860">
    <property type="entry name" value="Leucine Dehydrogenase, chain A, domain 1"/>
    <property type="match status" value="1"/>
</dbReference>
<feature type="binding site" evidence="5">
    <location>
        <position position="196"/>
    </location>
    <ligand>
        <name>NAD(+)</name>
        <dbReference type="ChEBI" id="CHEBI:57540"/>
    </ligand>
</feature>
<reference evidence="9 10" key="1">
    <citation type="journal article" date="2016" name="Nat. Commun.">
        <title>Thousands of microbial genomes shed light on interconnected biogeochemical processes in an aquifer system.</title>
        <authorList>
            <person name="Anantharaman K."/>
            <person name="Brown C.T."/>
            <person name="Hug L.A."/>
            <person name="Sharon I."/>
            <person name="Castelle C.J."/>
            <person name="Probst A.J."/>
            <person name="Thomas B.C."/>
            <person name="Singh A."/>
            <person name="Wilkins M.J."/>
            <person name="Karaoz U."/>
            <person name="Brodie E.L."/>
            <person name="Williams K.H."/>
            <person name="Hubbard S.S."/>
            <person name="Banfield J.F."/>
        </authorList>
    </citation>
    <scope>NUCLEOTIDE SEQUENCE [LARGE SCALE GENOMIC DNA]</scope>
    <source>
        <strain evidence="10">RBG_16_55_9</strain>
    </source>
</reference>
<dbReference type="InterPro" id="IPR006096">
    <property type="entry name" value="Glu/Leu/Phe/Val/Trp_DH_C"/>
</dbReference>
<evidence type="ECO:0000259" key="8">
    <source>
        <dbReference type="SMART" id="SM00839"/>
    </source>
</evidence>
<dbReference type="Gene3D" id="3.40.50.720">
    <property type="entry name" value="NAD(P)-binding Rossmann-like Domain"/>
    <property type="match status" value="1"/>
</dbReference>
<dbReference type="InterPro" id="IPR033922">
    <property type="entry name" value="NAD_bind_Glu_DH"/>
</dbReference>
<evidence type="ECO:0000256" key="5">
    <source>
        <dbReference type="PIRSR" id="PIRSR000185-2"/>
    </source>
</evidence>
<keyword evidence="2 3" id="KW-0560">Oxidoreductase</keyword>
<dbReference type="PRINTS" id="PR00082">
    <property type="entry name" value="GLFDHDRGNASE"/>
</dbReference>
<dbReference type="InterPro" id="IPR006097">
    <property type="entry name" value="Glu/Leu/Phe/Val/Trp_DH_dimer"/>
</dbReference>
<accession>A0A1F5UNE0</accession>
<dbReference type="GO" id="GO:0004352">
    <property type="term" value="F:glutamate dehydrogenase (NAD+) activity"/>
    <property type="evidence" value="ECO:0007669"/>
    <property type="project" value="TreeGrafter"/>
</dbReference>
<dbReference type="InterPro" id="IPR046346">
    <property type="entry name" value="Aminoacid_DH-like_N_sf"/>
</dbReference>
<dbReference type="Proteomes" id="UP000179157">
    <property type="component" value="Unassembled WGS sequence"/>
</dbReference>
<evidence type="ECO:0000256" key="4">
    <source>
        <dbReference type="PIRSR" id="PIRSR000185-1"/>
    </source>
</evidence>
<evidence type="ECO:0000256" key="6">
    <source>
        <dbReference type="PIRSR" id="PIRSR000185-3"/>
    </source>
</evidence>
<dbReference type="SMART" id="SM00839">
    <property type="entry name" value="ELFV_dehydrog"/>
    <property type="match status" value="1"/>
</dbReference>
<proteinExistence type="inferred from homology"/>
<dbReference type="CDD" id="cd01076">
    <property type="entry name" value="NAD_bind_1_Glu_DH"/>
    <property type="match status" value="1"/>
</dbReference>
<evidence type="ECO:0000313" key="10">
    <source>
        <dbReference type="Proteomes" id="UP000179157"/>
    </source>
</evidence>
<dbReference type="PROSITE" id="PS00074">
    <property type="entry name" value="GLFV_DEHYDROGENASE"/>
    <property type="match status" value="1"/>
</dbReference>
<feature type="site" description="Important for catalysis" evidence="6">
    <location>
        <position position="151"/>
    </location>
</feature>
<dbReference type="SUPFAM" id="SSF53223">
    <property type="entry name" value="Aminoacid dehydrogenase-like, N-terminal domain"/>
    <property type="match status" value="1"/>
</dbReference>
<gene>
    <name evidence="9" type="ORF">A2Z21_10075</name>
</gene>
<dbReference type="Pfam" id="PF00208">
    <property type="entry name" value="ELFV_dehydrog"/>
    <property type="match status" value="1"/>
</dbReference>
<evidence type="ECO:0000256" key="2">
    <source>
        <dbReference type="ARBA" id="ARBA00023002"/>
    </source>
</evidence>
<dbReference type="InterPro" id="IPR033524">
    <property type="entry name" value="Glu/Leu/Phe/Val_DH_AS"/>
</dbReference>
<dbReference type="Pfam" id="PF02812">
    <property type="entry name" value="ELFV_dehydrog_N"/>
    <property type="match status" value="1"/>
</dbReference>
<evidence type="ECO:0000256" key="7">
    <source>
        <dbReference type="RuleBase" id="RU004417"/>
    </source>
</evidence>
<protein>
    <recommendedName>
        <fullName evidence="3">Glutamate dehydrogenase</fullName>
    </recommendedName>
</protein>
<comment type="caution">
    <text evidence="9">The sequence shown here is derived from an EMBL/GenBank/DDBJ whole genome shotgun (WGS) entry which is preliminary data.</text>
</comment>
<dbReference type="InterPro" id="IPR006095">
    <property type="entry name" value="Glu/Leu/Phe/Val/Trp_DH"/>
</dbReference>
<feature type="binding site" evidence="5">
    <location>
        <position position="99"/>
    </location>
    <ligand>
        <name>substrate</name>
    </ligand>
</feature>
<dbReference type="PIRSF" id="PIRSF000185">
    <property type="entry name" value="Glu_DH"/>
    <property type="match status" value="1"/>
</dbReference>
<comment type="similarity">
    <text evidence="1 3 7">Belongs to the Glu/Leu/Phe/Val dehydrogenases family.</text>
</comment>
<feature type="domain" description="Glutamate/phenylalanine/leucine/valine/L-tryptophan dehydrogenase C-terminal" evidence="8">
    <location>
        <begin position="189"/>
        <end position="419"/>
    </location>
</feature>
<dbReference type="PANTHER" id="PTHR11606">
    <property type="entry name" value="GLUTAMATE DEHYDROGENASE"/>
    <property type="match status" value="1"/>
</dbReference>
<dbReference type="PANTHER" id="PTHR11606:SF13">
    <property type="entry name" value="GLUTAMATE DEHYDROGENASE 1, MITOCHONDRIAL"/>
    <property type="match status" value="1"/>
</dbReference>
<keyword evidence="5" id="KW-0547">Nucleotide-binding</keyword>
<dbReference type="EMBL" id="MFGX01000132">
    <property type="protein sequence ID" value="OGF52657.1"/>
    <property type="molecule type" value="Genomic_DNA"/>
</dbReference>
<organism evidence="9 10">
    <name type="scientific">Fraserbacteria sp. (strain RBG_16_55_9)</name>
    <dbReference type="NCBI Taxonomy" id="1817864"/>
    <lineage>
        <taxon>Bacteria</taxon>
        <taxon>Candidatus Fraseribacteriota</taxon>
    </lineage>
</organism>
<name>A0A1F5UNE0_FRAXR</name>
<dbReference type="STRING" id="1817864.A2Z21_10075"/>
<dbReference type="AlphaFoldDB" id="A0A1F5UNE0"/>
<evidence type="ECO:0000313" key="9">
    <source>
        <dbReference type="EMBL" id="OGF52657.1"/>
    </source>
</evidence>
<feature type="binding site" evidence="5">
    <location>
        <position position="75"/>
    </location>
    <ligand>
        <name>substrate</name>
    </ligand>
</feature>
<feature type="active site" description="Proton donor" evidence="4">
    <location>
        <position position="111"/>
    </location>
</feature>
<sequence length="422" mass="47082">MSEMIRRSEISMLDTARHFFDQAANLLKLEEPLRELLRYPKRKLIVTFPIRMDSGQVRHFEGYRVQHHPVLGPTKGGIRYHPEVTLEEVEALAVLMAWKCAVLNLPFGGAKGGVKCDPKEMSIPELERMTRRYAAEIAFMIGPDVDIPAPDVYTSEREMAWIVDTISMHHHGQFMPGLITGKPKILGGSEGRDTATGRGGFFVSLQTLKQLKMKLEGATVAVQGFGNAGAAIAQYFHDAKARVIALSDSRGGILSNKSLDPKAVKRHKAKTGSVVKFKGSDSIINEELLELRCDLLIPSALENQLTKKNAKKIRAKAVIEVANGPTTKEADQILHERGIPVVPDILANAGGVTVSYFEWVQDRAFDFWSADHVDDRLKEFMDQAFQRVWEVHKKERVDLRTAAYMVAVRRVAEAARARGLYA</sequence>
<keyword evidence="5" id="KW-0520">NAD</keyword>
<dbReference type="SUPFAM" id="SSF51735">
    <property type="entry name" value="NAD(P)-binding Rossmann-fold domains"/>
    <property type="match status" value="1"/>
</dbReference>
<evidence type="ECO:0000256" key="3">
    <source>
        <dbReference type="PIRNR" id="PIRNR000185"/>
    </source>
</evidence>
<dbReference type="InterPro" id="IPR014362">
    <property type="entry name" value="Glu_DH"/>
</dbReference>
<feature type="binding site" evidence="5">
    <location>
        <position position="355"/>
    </location>
    <ligand>
        <name>substrate</name>
    </ligand>
</feature>
<dbReference type="GO" id="GO:0000166">
    <property type="term" value="F:nucleotide binding"/>
    <property type="evidence" value="ECO:0007669"/>
    <property type="project" value="UniProtKB-KW"/>
</dbReference>
<evidence type="ECO:0000256" key="1">
    <source>
        <dbReference type="ARBA" id="ARBA00006382"/>
    </source>
</evidence>
<dbReference type="GO" id="GO:0006538">
    <property type="term" value="P:L-glutamate catabolic process"/>
    <property type="evidence" value="ECO:0007669"/>
    <property type="project" value="TreeGrafter"/>
</dbReference>
<feature type="binding site" evidence="5">
    <location>
        <position position="227"/>
    </location>
    <ligand>
        <name>NAD(+)</name>
        <dbReference type="ChEBI" id="CHEBI:57540"/>
    </ligand>
</feature>
<dbReference type="InterPro" id="IPR036291">
    <property type="entry name" value="NAD(P)-bd_dom_sf"/>
</dbReference>